<comment type="subcellular location">
    <subcellularLocation>
        <location evidence="1">Cell membrane</location>
        <topology evidence="1">Multi-pass membrane protein</topology>
    </subcellularLocation>
</comment>
<dbReference type="CDD" id="cd12912">
    <property type="entry name" value="PDC2_MCP_like"/>
    <property type="match status" value="1"/>
</dbReference>
<dbReference type="InterPro" id="IPR004089">
    <property type="entry name" value="MCPsignal_dom"/>
</dbReference>
<dbReference type="SUPFAM" id="SSF103190">
    <property type="entry name" value="Sensory domain-like"/>
    <property type="match status" value="1"/>
</dbReference>
<feature type="domain" description="Methyl-accepting transducer" evidence="11">
    <location>
        <begin position="401"/>
        <end position="658"/>
    </location>
</feature>
<evidence type="ECO:0000256" key="9">
    <source>
        <dbReference type="PROSITE-ProRule" id="PRU00284"/>
    </source>
</evidence>
<feature type="transmembrane region" description="Helical" evidence="10">
    <location>
        <begin position="12"/>
        <end position="35"/>
    </location>
</feature>
<dbReference type="GO" id="GO:0006935">
    <property type="term" value="P:chemotaxis"/>
    <property type="evidence" value="ECO:0007669"/>
    <property type="project" value="UniProtKB-KW"/>
</dbReference>
<dbReference type="EMBL" id="FWXI01000001">
    <property type="protein sequence ID" value="SMC33516.1"/>
    <property type="molecule type" value="Genomic_DNA"/>
</dbReference>
<protein>
    <submittedName>
        <fullName evidence="13">Methyl-accepting chemotaxis protein</fullName>
    </submittedName>
</protein>
<dbReference type="InterPro" id="IPR033479">
    <property type="entry name" value="dCache_1"/>
</dbReference>
<feature type="transmembrane region" description="Helical" evidence="10">
    <location>
        <begin position="306"/>
        <end position="326"/>
    </location>
</feature>
<evidence type="ECO:0000256" key="5">
    <source>
        <dbReference type="ARBA" id="ARBA00022989"/>
    </source>
</evidence>
<keyword evidence="5 10" id="KW-1133">Transmembrane helix</keyword>
<dbReference type="InterPro" id="IPR029151">
    <property type="entry name" value="Sensor-like_sf"/>
</dbReference>
<evidence type="ECO:0000313" key="13">
    <source>
        <dbReference type="EMBL" id="SMC33516.1"/>
    </source>
</evidence>
<dbReference type="Pfam" id="PF00015">
    <property type="entry name" value="MCPsignal"/>
    <property type="match status" value="1"/>
</dbReference>
<evidence type="ECO:0000256" key="1">
    <source>
        <dbReference type="ARBA" id="ARBA00004651"/>
    </source>
</evidence>
<dbReference type="SMART" id="SM00283">
    <property type="entry name" value="MA"/>
    <property type="match status" value="1"/>
</dbReference>
<keyword evidence="4 10" id="KW-0812">Transmembrane</keyword>
<name>A0A1W1YBI4_9FIRM</name>
<evidence type="ECO:0000256" key="7">
    <source>
        <dbReference type="ARBA" id="ARBA00023224"/>
    </source>
</evidence>
<dbReference type="OrthoDB" id="136416at2"/>
<evidence type="ECO:0000256" key="2">
    <source>
        <dbReference type="ARBA" id="ARBA00022475"/>
    </source>
</evidence>
<dbReference type="GO" id="GO:0007165">
    <property type="term" value="P:signal transduction"/>
    <property type="evidence" value="ECO:0007669"/>
    <property type="project" value="UniProtKB-KW"/>
</dbReference>
<evidence type="ECO:0000256" key="10">
    <source>
        <dbReference type="SAM" id="Phobius"/>
    </source>
</evidence>
<evidence type="ECO:0000256" key="3">
    <source>
        <dbReference type="ARBA" id="ARBA00022500"/>
    </source>
</evidence>
<dbReference type="CDD" id="cd11386">
    <property type="entry name" value="MCP_signal"/>
    <property type="match status" value="1"/>
</dbReference>
<dbReference type="PANTHER" id="PTHR32089">
    <property type="entry name" value="METHYL-ACCEPTING CHEMOTAXIS PROTEIN MCPB"/>
    <property type="match status" value="1"/>
</dbReference>
<reference evidence="13 14" key="1">
    <citation type="submission" date="2017-04" db="EMBL/GenBank/DDBJ databases">
        <authorList>
            <person name="Afonso C.L."/>
            <person name="Miller P.J."/>
            <person name="Scott M.A."/>
            <person name="Spackman E."/>
            <person name="Goraichik I."/>
            <person name="Dimitrov K.M."/>
            <person name="Suarez D.L."/>
            <person name="Swayne D.E."/>
        </authorList>
    </citation>
    <scope>NUCLEOTIDE SEQUENCE [LARGE SCALE GENOMIC DNA]</scope>
    <source>
        <strain evidence="13 14">DSM 5090</strain>
    </source>
</reference>
<dbReference type="Proteomes" id="UP000192738">
    <property type="component" value="Unassembled WGS sequence"/>
</dbReference>
<evidence type="ECO:0000256" key="4">
    <source>
        <dbReference type="ARBA" id="ARBA00022692"/>
    </source>
</evidence>
<sequence length="687" mass="75076">MRFKLTNISSQLFLSVSLFMLVPIVCISFYVNYVMQTELQAEFIRSTTKEIMQVDNGFQIYLKTIEENCTLLAENSLVKKADQSITAYINKQGNVKMTPSQNGGLEGQIYQDYVTFAKAHPGTAYAYMATVHGGYIQWPEGSTMDNYDPRVRPFYKAAMEVQGKTTRTSPYYFPADDMVVISTVKTITDNAGAVIGVQGLDVSLKGMTDIVKNIRIGKSGFIILLDKDGTILANPQNPETNFKKVADLNIDKLKGVEKIAAGNFEANIDGTDCFINVYTSPQTGWKFLSIVKKSEILENAIKTRNILMLVALGFIILALAASGVFARRFTQPITVLDEQCSHLAAGDFAFAAPEKLLKRPDEFGHLAVGLKTAQETLKSLVRDIKGSAVTVRDSSDTLAEIAVQTNRAANEISQSILQIATSTQEETKDLDIGSQRLRELSNDIEETSISSAAMNCLLENTVELSGQGLHIVKVLSKISNDMKASVEEANCTIIDMDNMSDKIGAITETIGQIAQQTNLLALNAAIEAARAGESGRGFAVVAEEVRKLAEQSAKSTQSIKELIDSIQQQSKNAVTEMNVAKKITLEQDQAVSETEGLFNQISDLIKETTVKGAEIGNLQQKMTEHKTKMLDVFGNISAAGQQTAASSQEVAAAAQEQTAIMQEFETRVIAIRQLVLDLERAVGKFKD</sequence>
<evidence type="ECO:0000256" key="6">
    <source>
        <dbReference type="ARBA" id="ARBA00023136"/>
    </source>
</evidence>
<gene>
    <name evidence="13" type="ORF">SAMN04488500_101222</name>
</gene>
<evidence type="ECO:0000313" key="14">
    <source>
        <dbReference type="Proteomes" id="UP000192738"/>
    </source>
</evidence>
<proteinExistence type="inferred from homology"/>
<dbReference type="Gene3D" id="1.10.287.950">
    <property type="entry name" value="Methyl-accepting chemotaxis protein"/>
    <property type="match status" value="1"/>
</dbReference>
<evidence type="ECO:0000256" key="8">
    <source>
        <dbReference type="ARBA" id="ARBA00029447"/>
    </source>
</evidence>
<dbReference type="RefSeq" id="WP_084573743.1">
    <property type="nucleotide sequence ID" value="NZ_CP155572.1"/>
</dbReference>
<evidence type="ECO:0000259" key="12">
    <source>
        <dbReference type="PROSITE" id="PS50885"/>
    </source>
</evidence>
<dbReference type="PANTHER" id="PTHR32089:SF112">
    <property type="entry name" value="LYSOZYME-LIKE PROTEIN-RELATED"/>
    <property type="match status" value="1"/>
</dbReference>
<dbReference type="SMART" id="SM00304">
    <property type="entry name" value="HAMP"/>
    <property type="match status" value="1"/>
</dbReference>
<dbReference type="AlphaFoldDB" id="A0A1W1YBI4"/>
<dbReference type="PROSITE" id="PS50111">
    <property type="entry name" value="CHEMOTAXIS_TRANSDUC_2"/>
    <property type="match status" value="1"/>
</dbReference>
<keyword evidence="7 9" id="KW-0807">Transducer</keyword>
<dbReference type="Pfam" id="PF02743">
    <property type="entry name" value="dCache_1"/>
    <property type="match status" value="1"/>
</dbReference>
<feature type="domain" description="HAMP" evidence="12">
    <location>
        <begin position="327"/>
        <end position="382"/>
    </location>
</feature>
<keyword evidence="3" id="KW-0145">Chemotaxis</keyword>
<comment type="similarity">
    <text evidence="8">Belongs to the methyl-accepting chemotaxis (MCP) protein family.</text>
</comment>
<organism evidence="13 14">
    <name type="scientific">Sporomusa malonica</name>
    <dbReference type="NCBI Taxonomy" id="112901"/>
    <lineage>
        <taxon>Bacteria</taxon>
        <taxon>Bacillati</taxon>
        <taxon>Bacillota</taxon>
        <taxon>Negativicutes</taxon>
        <taxon>Selenomonadales</taxon>
        <taxon>Sporomusaceae</taxon>
        <taxon>Sporomusa</taxon>
    </lineage>
</organism>
<accession>A0A1W1YBI4</accession>
<dbReference type="STRING" id="112901.SAMN04488500_101222"/>
<keyword evidence="6 10" id="KW-0472">Membrane</keyword>
<keyword evidence="14" id="KW-1185">Reference proteome</keyword>
<dbReference type="SUPFAM" id="SSF58104">
    <property type="entry name" value="Methyl-accepting chemotaxis protein (MCP) signaling domain"/>
    <property type="match status" value="1"/>
</dbReference>
<evidence type="ECO:0000259" key="11">
    <source>
        <dbReference type="PROSITE" id="PS50111"/>
    </source>
</evidence>
<dbReference type="InterPro" id="IPR003660">
    <property type="entry name" value="HAMP_dom"/>
</dbReference>
<dbReference type="Gene3D" id="3.30.450.20">
    <property type="entry name" value="PAS domain"/>
    <property type="match status" value="1"/>
</dbReference>
<keyword evidence="2" id="KW-1003">Cell membrane</keyword>
<dbReference type="PROSITE" id="PS50885">
    <property type="entry name" value="HAMP"/>
    <property type="match status" value="1"/>
</dbReference>
<dbReference type="GO" id="GO:0005886">
    <property type="term" value="C:plasma membrane"/>
    <property type="evidence" value="ECO:0007669"/>
    <property type="project" value="UniProtKB-SubCell"/>
</dbReference>